<organism evidence="6 7">
    <name type="scientific">Paramarasmius palmivorus</name>
    <dbReference type="NCBI Taxonomy" id="297713"/>
    <lineage>
        <taxon>Eukaryota</taxon>
        <taxon>Fungi</taxon>
        <taxon>Dikarya</taxon>
        <taxon>Basidiomycota</taxon>
        <taxon>Agaricomycotina</taxon>
        <taxon>Agaricomycetes</taxon>
        <taxon>Agaricomycetidae</taxon>
        <taxon>Agaricales</taxon>
        <taxon>Marasmiineae</taxon>
        <taxon>Marasmiaceae</taxon>
        <taxon>Paramarasmius</taxon>
    </lineage>
</organism>
<dbReference type="InterPro" id="IPR000719">
    <property type="entry name" value="Prot_kinase_dom"/>
</dbReference>
<dbReference type="SMART" id="SM00220">
    <property type="entry name" value="S_TKc"/>
    <property type="match status" value="1"/>
</dbReference>
<feature type="domain" description="Protein kinase" evidence="4">
    <location>
        <begin position="122"/>
        <end position="405"/>
    </location>
</feature>
<keyword evidence="1" id="KW-0547">Nucleotide-binding</keyword>
<evidence type="ECO:0000313" key="7">
    <source>
        <dbReference type="Proteomes" id="UP001383192"/>
    </source>
</evidence>
<dbReference type="GO" id="GO:0035556">
    <property type="term" value="P:intracellular signal transduction"/>
    <property type="evidence" value="ECO:0007669"/>
    <property type="project" value="TreeGrafter"/>
</dbReference>
<dbReference type="Proteomes" id="UP001383192">
    <property type="component" value="Unassembled WGS sequence"/>
</dbReference>
<dbReference type="PANTHER" id="PTHR24346">
    <property type="entry name" value="MAP/MICROTUBULE AFFINITY-REGULATING KINASE"/>
    <property type="match status" value="1"/>
</dbReference>
<gene>
    <name evidence="6" type="ORF">VNI00_013118</name>
    <name evidence="5" type="ORF">VNI00_017595</name>
</gene>
<evidence type="ECO:0000259" key="4">
    <source>
        <dbReference type="PROSITE" id="PS50011"/>
    </source>
</evidence>
<reference evidence="6 7" key="1">
    <citation type="submission" date="2024-01" db="EMBL/GenBank/DDBJ databases">
        <title>A draft genome for a cacao thread blight-causing isolate of Paramarasmius palmivorus.</title>
        <authorList>
            <person name="Baruah I.K."/>
            <person name="Bukari Y."/>
            <person name="Amoako-Attah I."/>
            <person name="Meinhardt L.W."/>
            <person name="Bailey B.A."/>
            <person name="Cohen S.P."/>
        </authorList>
    </citation>
    <scope>NUCLEOTIDE SEQUENCE [LARGE SCALE GENOMIC DNA]</scope>
    <source>
        <strain evidence="6 7">GH-12</strain>
    </source>
</reference>
<dbReference type="PANTHER" id="PTHR24346:SF51">
    <property type="entry name" value="PAS DOMAIN-CONTAINING SERINE_THREONINE-PROTEIN KINASE"/>
    <property type="match status" value="1"/>
</dbReference>
<sequence length="405" mass="46300">MDPNRQPQTLVILLFDRKLIRVDIPHWLLIKDLFEDIFYSGNHDIPPDIQEIIRPYKPRDLRYLSPRNPVPITDMETVPRRQDLTDLRLLRSFSATTRYCAGRALPSDGSCLNLVVEEPLPINELSEEGDQRFLSKEVVLYLNERDGEVIPLGHKARVAPGYIGALNTSVWCKLVGDDELETFKTLEPLSPSSHRIATLVLPPYLLPTGQHLIAMPDYGYDLNAVNGRSLSGTRLHVITRQLIEAIQFLHSHNLCHLDIKPHNLAMDHRTSDLTVIDLGWVMYGKPPCVLEGSAGTYECVAPEVRKWFDWEETEEGDPPPLYDPWKADAWAIGYTVRMLMDKEEVVVDGWHELDEFSRWMMEDRPSMIKALERFDAVFKSVLDISRQNQEQEQDGSLDSESSGTS</sequence>
<evidence type="ECO:0000313" key="6">
    <source>
        <dbReference type="EMBL" id="KAK7032370.1"/>
    </source>
</evidence>
<accession>A0AAW0C124</accession>
<keyword evidence="2" id="KW-0067">ATP-binding</keyword>
<name>A0AAW0C124_9AGAR</name>
<dbReference type="SUPFAM" id="SSF56112">
    <property type="entry name" value="Protein kinase-like (PK-like)"/>
    <property type="match status" value="1"/>
</dbReference>
<evidence type="ECO:0000256" key="1">
    <source>
        <dbReference type="ARBA" id="ARBA00022741"/>
    </source>
</evidence>
<dbReference type="GO" id="GO:0005829">
    <property type="term" value="C:cytosol"/>
    <property type="evidence" value="ECO:0007669"/>
    <property type="project" value="TreeGrafter"/>
</dbReference>
<proteinExistence type="predicted"/>
<dbReference type="Gene3D" id="1.10.510.10">
    <property type="entry name" value="Transferase(Phosphotransferase) domain 1"/>
    <property type="match status" value="1"/>
</dbReference>
<keyword evidence="7" id="KW-1185">Reference proteome</keyword>
<evidence type="ECO:0000313" key="5">
    <source>
        <dbReference type="EMBL" id="KAK7020740.1"/>
    </source>
</evidence>
<dbReference type="AlphaFoldDB" id="A0AAW0C124"/>
<dbReference type="InterPro" id="IPR011009">
    <property type="entry name" value="Kinase-like_dom_sf"/>
</dbReference>
<dbReference type="GO" id="GO:0005524">
    <property type="term" value="F:ATP binding"/>
    <property type="evidence" value="ECO:0007669"/>
    <property type="project" value="UniProtKB-KW"/>
</dbReference>
<dbReference type="EMBL" id="JAYKXP010000180">
    <property type="protein sequence ID" value="KAK7020740.1"/>
    <property type="molecule type" value="Genomic_DNA"/>
</dbReference>
<dbReference type="EMBL" id="JAYKXP010000065">
    <property type="protein sequence ID" value="KAK7032370.1"/>
    <property type="molecule type" value="Genomic_DNA"/>
</dbReference>
<evidence type="ECO:0000256" key="3">
    <source>
        <dbReference type="SAM" id="MobiDB-lite"/>
    </source>
</evidence>
<dbReference type="GO" id="GO:0004674">
    <property type="term" value="F:protein serine/threonine kinase activity"/>
    <property type="evidence" value="ECO:0007669"/>
    <property type="project" value="TreeGrafter"/>
</dbReference>
<dbReference type="GO" id="GO:0045719">
    <property type="term" value="P:negative regulation of glycogen biosynthetic process"/>
    <property type="evidence" value="ECO:0007669"/>
    <property type="project" value="TreeGrafter"/>
</dbReference>
<dbReference type="PROSITE" id="PS50011">
    <property type="entry name" value="PROTEIN_KINASE_DOM"/>
    <property type="match status" value="1"/>
</dbReference>
<evidence type="ECO:0000256" key="2">
    <source>
        <dbReference type="ARBA" id="ARBA00022840"/>
    </source>
</evidence>
<protein>
    <recommendedName>
        <fullName evidence="4">Protein kinase domain-containing protein</fullName>
    </recommendedName>
</protein>
<feature type="region of interest" description="Disordered" evidence="3">
    <location>
        <begin position="385"/>
        <end position="405"/>
    </location>
</feature>
<comment type="caution">
    <text evidence="6">The sequence shown here is derived from an EMBL/GenBank/DDBJ whole genome shotgun (WGS) entry which is preliminary data.</text>
</comment>
<dbReference type="Pfam" id="PF00069">
    <property type="entry name" value="Pkinase"/>
    <property type="match status" value="1"/>
</dbReference>
<dbReference type="GO" id="GO:0005634">
    <property type="term" value="C:nucleus"/>
    <property type="evidence" value="ECO:0007669"/>
    <property type="project" value="TreeGrafter"/>
</dbReference>